<dbReference type="SUPFAM" id="SSF52141">
    <property type="entry name" value="Uracil-DNA glycosylase-like"/>
    <property type="match status" value="1"/>
</dbReference>
<dbReference type="EMBL" id="SACM01000005">
    <property type="protein sequence ID" value="RVT82883.1"/>
    <property type="molecule type" value="Genomic_DNA"/>
</dbReference>
<dbReference type="Gene3D" id="3.40.470.10">
    <property type="entry name" value="Uracil-DNA glycosylase-like domain"/>
    <property type="match status" value="1"/>
</dbReference>
<dbReference type="Pfam" id="PF03167">
    <property type="entry name" value="UDG"/>
    <property type="match status" value="1"/>
</dbReference>
<dbReference type="InterPro" id="IPR005122">
    <property type="entry name" value="Uracil-DNA_glycosylase-like"/>
</dbReference>
<evidence type="ECO:0000313" key="2">
    <source>
        <dbReference type="EMBL" id="RVT82883.1"/>
    </source>
</evidence>
<dbReference type="SMART" id="SM00987">
    <property type="entry name" value="UreE_C"/>
    <property type="match status" value="1"/>
</dbReference>
<dbReference type="AlphaFoldDB" id="A0A3S2UAE4"/>
<reference evidence="2 3" key="1">
    <citation type="submission" date="2019-01" db="EMBL/GenBank/DDBJ databases">
        <authorList>
            <person name="Chen W.-M."/>
        </authorList>
    </citation>
    <scope>NUCLEOTIDE SEQUENCE [LARGE SCALE GENOMIC DNA]</scope>
    <source>
        <strain evidence="2 3">CCP-18</strain>
    </source>
</reference>
<dbReference type="SMART" id="SM00986">
    <property type="entry name" value="UDG"/>
    <property type="match status" value="1"/>
</dbReference>
<comment type="caution">
    <text evidence="2">The sequence shown here is derived from an EMBL/GenBank/DDBJ whole genome shotgun (WGS) entry which is preliminary data.</text>
</comment>
<organism evidence="2 3">
    <name type="scientific">Inhella crocodyli</name>
    <dbReference type="NCBI Taxonomy" id="2499851"/>
    <lineage>
        <taxon>Bacteria</taxon>
        <taxon>Pseudomonadati</taxon>
        <taxon>Pseudomonadota</taxon>
        <taxon>Betaproteobacteria</taxon>
        <taxon>Burkholderiales</taxon>
        <taxon>Sphaerotilaceae</taxon>
        <taxon>Inhella</taxon>
    </lineage>
</organism>
<keyword evidence="2" id="KW-0326">Glycosidase</keyword>
<keyword evidence="2" id="KW-0378">Hydrolase</keyword>
<name>A0A3S2UAE4_9BURK</name>
<evidence type="ECO:0000259" key="1">
    <source>
        <dbReference type="SMART" id="SM00986"/>
    </source>
</evidence>
<dbReference type="Proteomes" id="UP000288587">
    <property type="component" value="Unassembled WGS sequence"/>
</dbReference>
<dbReference type="InterPro" id="IPR026353">
    <property type="entry name" value="Hypoxan-DNA_Glyclase"/>
</dbReference>
<sequence length="161" mass="17350">MRLSGLAPVWRADARLLILGSFPGAASLQAQQYYAHPRNAFWPAMASLLGDPVLPRRPYAERLQALVEHRIALWDAVAACERPGSLDADIRAAEPSDVPALVTRLADLRAIACNGAAAHRQASALLPGRLLLRLPSTSPAHASRSPADKGAEWAQALRPWL</sequence>
<dbReference type="CDD" id="cd10032">
    <property type="entry name" value="UDG-F6_HDG"/>
    <property type="match status" value="1"/>
</dbReference>
<evidence type="ECO:0000313" key="3">
    <source>
        <dbReference type="Proteomes" id="UP000288587"/>
    </source>
</evidence>
<keyword evidence="3" id="KW-1185">Reference proteome</keyword>
<gene>
    <name evidence="2" type="ORF">EOD73_15050</name>
</gene>
<dbReference type="RefSeq" id="WP_127683864.1">
    <property type="nucleotide sequence ID" value="NZ_SACM01000005.1"/>
</dbReference>
<dbReference type="EC" id="3.2.2.15" evidence="2"/>
<dbReference type="OrthoDB" id="9799921at2"/>
<feature type="domain" description="Uracil-DNA glycosylase-like" evidence="1">
    <location>
        <begin position="7"/>
        <end position="157"/>
    </location>
</feature>
<dbReference type="InterPro" id="IPR036895">
    <property type="entry name" value="Uracil-DNA_glycosylase-like_sf"/>
</dbReference>
<protein>
    <submittedName>
        <fullName evidence="2">DNA-deoxyinosine glycosylase</fullName>
        <ecNumber evidence="2">3.2.2.15</ecNumber>
    </submittedName>
</protein>
<proteinExistence type="predicted"/>
<dbReference type="GO" id="GO:0033958">
    <property type="term" value="F:DNA-deoxyinosine glycosylase activity"/>
    <property type="evidence" value="ECO:0007669"/>
    <property type="project" value="UniProtKB-EC"/>
</dbReference>
<dbReference type="NCBIfam" id="TIGR04274">
    <property type="entry name" value="hypoxanDNAglyco"/>
    <property type="match status" value="1"/>
</dbReference>
<accession>A0A3S2UAE4</accession>